<organism evidence="1 2">
    <name type="scientific">Tanacetum coccineum</name>
    <dbReference type="NCBI Taxonomy" id="301880"/>
    <lineage>
        <taxon>Eukaryota</taxon>
        <taxon>Viridiplantae</taxon>
        <taxon>Streptophyta</taxon>
        <taxon>Embryophyta</taxon>
        <taxon>Tracheophyta</taxon>
        <taxon>Spermatophyta</taxon>
        <taxon>Magnoliopsida</taxon>
        <taxon>eudicotyledons</taxon>
        <taxon>Gunneridae</taxon>
        <taxon>Pentapetalae</taxon>
        <taxon>asterids</taxon>
        <taxon>campanulids</taxon>
        <taxon>Asterales</taxon>
        <taxon>Asteraceae</taxon>
        <taxon>Asteroideae</taxon>
        <taxon>Anthemideae</taxon>
        <taxon>Anthemidinae</taxon>
        <taxon>Tanacetum</taxon>
    </lineage>
</organism>
<reference evidence="1" key="2">
    <citation type="submission" date="2022-01" db="EMBL/GenBank/DDBJ databases">
        <authorList>
            <person name="Yamashiro T."/>
            <person name="Shiraishi A."/>
            <person name="Satake H."/>
            <person name="Nakayama K."/>
        </authorList>
    </citation>
    <scope>NUCLEOTIDE SEQUENCE</scope>
</reference>
<proteinExistence type="predicted"/>
<dbReference type="Proteomes" id="UP001151760">
    <property type="component" value="Unassembled WGS sequence"/>
</dbReference>
<reference evidence="1" key="1">
    <citation type="journal article" date="2022" name="Int. J. Mol. Sci.">
        <title>Draft Genome of Tanacetum Coccineum: Genomic Comparison of Closely Related Tanacetum-Family Plants.</title>
        <authorList>
            <person name="Yamashiro T."/>
            <person name="Shiraishi A."/>
            <person name="Nakayama K."/>
            <person name="Satake H."/>
        </authorList>
    </citation>
    <scope>NUCLEOTIDE SEQUENCE</scope>
</reference>
<evidence type="ECO:0000313" key="2">
    <source>
        <dbReference type="Proteomes" id="UP001151760"/>
    </source>
</evidence>
<keyword evidence="2" id="KW-1185">Reference proteome</keyword>
<protein>
    <submittedName>
        <fullName evidence="1">Uncharacterized protein</fullName>
    </submittedName>
</protein>
<accession>A0ABQ5H7I6</accession>
<gene>
    <name evidence="1" type="ORF">Tco_1057696</name>
</gene>
<comment type="caution">
    <text evidence="1">The sequence shown here is derived from an EMBL/GenBank/DDBJ whole genome shotgun (WGS) entry which is preliminary data.</text>
</comment>
<name>A0ABQ5H7I6_9ASTR</name>
<evidence type="ECO:0000313" key="1">
    <source>
        <dbReference type="EMBL" id="GJT83354.1"/>
    </source>
</evidence>
<sequence>MTSWYKGLKTKQKRYEVRCQYEVQTAGSVRGWAFKDSRRTRRALLLAQNGINSLASVVILGLDPDATVANHWKLMRRWELRIDQRAPISGSIIGWIPERMKLPLPILGLYKSTDAAI</sequence>
<dbReference type="EMBL" id="BQNB010019255">
    <property type="protein sequence ID" value="GJT83354.1"/>
    <property type="molecule type" value="Genomic_DNA"/>
</dbReference>